<protein>
    <submittedName>
        <fullName evidence="1">Uncharacterized protein</fullName>
    </submittedName>
</protein>
<name>A0A9Q1CZS0_CONCO</name>
<dbReference type="AlphaFoldDB" id="A0A9Q1CZS0"/>
<dbReference type="EMBL" id="JAFJMO010000016">
    <property type="protein sequence ID" value="KAJ8253707.1"/>
    <property type="molecule type" value="Genomic_DNA"/>
</dbReference>
<accession>A0A9Q1CZS0</accession>
<comment type="caution">
    <text evidence="1">The sequence shown here is derived from an EMBL/GenBank/DDBJ whole genome shotgun (WGS) entry which is preliminary data.</text>
</comment>
<evidence type="ECO:0000313" key="2">
    <source>
        <dbReference type="Proteomes" id="UP001152803"/>
    </source>
</evidence>
<reference evidence="1" key="1">
    <citation type="journal article" date="2023" name="Science">
        <title>Genome structures resolve the early diversification of teleost fishes.</title>
        <authorList>
            <person name="Parey E."/>
            <person name="Louis A."/>
            <person name="Montfort J."/>
            <person name="Bouchez O."/>
            <person name="Roques C."/>
            <person name="Iampietro C."/>
            <person name="Lluch J."/>
            <person name="Castinel A."/>
            <person name="Donnadieu C."/>
            <person name="Desvignes T."/>
            <person name="Floi Bucao C."/>
            <person name="Jouanno E."/>
            <person name="Wen M."/>
            <person name="Mejri S."/>
            <person name="Dirks R."/>
            <person name="Jansen H."/>
            <person name="Henkel C."/>
            <person name="Chen W.J."/>
            <person name="Zahm M."/>
            <person name="Cabau C."/>
            <person name="Klopp C."/>
            <person name="Thompson A.W."/>
            <person name="Robinson-Rechavi M."/>
            <person name="Braasch I."/>
            <person name="Lecointre G."/>
            <person name="Bobe J."/>
            <person name="Postlethwait J.H."/>
            <person name="Berthelot C."/>
            <person name="Roest Crollius H."/>
            <person name="Guiguen Y."/>
        </authorList>
    </citation>
    <scope>NUCLEOTIDE SEQUENCE</scope>
    <source>
        <strain evidence="1">Concon-B</strain>
    </source>
</reference>
<proteinExistence type="predicted"/>
<gene>
    <name evidence="1" type="ORF">COCON_G00203190</name>
</gene>
<organism evidence="1 2">
    <name type="scientific">Conger conger</name>
    <name type="common">Conger eel</name>
    <name type="synonym">Muraena conger</name>
    <dbReference type="NCBI Taxonomy" id="82655"/>
    <lineage>
        <taxon>Eukaryota</taxon>
        <taxon>Metazoa</taxon>
        <taxon>Chordata</taxon>
        <taxon>Craniata</taxon>
        <taxon>Vertebrata</taxon>
        <taxon>Euteleostomi</taxon>
        <taxon>Actinopterygii</taxon>
        <taxon>Neopterygii</taxon>
        <taxon>Teleostei</taxon>
        <taxon>Anguilliformes</taxon>
        <taxon>Congridae</taxon>
        <taxon>Conger</taxon>
    </lineage>
</organism>
<evidence type="ECO:0000313" key="1">
    <source>
        <dbReference type="EMBL" id="KAJ8253707.1"/>
    </source>
</evidence>
<keyword evidence="2" id="KW-1185">Reference proteome</keyword>
<dbReference type="Proteomes" id="UP001152803">
    <property type="component" value="Unassembled WGS sequence"/>
</dbReference>
<sequence length="76" mass="8306">MTTPAVMERSIALWRTLQTRLTPPGPCGSTHSSQWLGYTAELSISEQLNAAKVFPPISGNLRSPVSRVALAFRFCT</sequence>